<sequence>MAVRKLCYVIVIDDDNGEETEKQHRLAPGSCNDSDTSFWYTKSTLQSVLQLVGCKVHHAFKISRRVFDILENENLKRAVDFEVRGTFVSDGITELSYIRKEGHDDFKTSKGQLHVDMKNDHSAKDRDKPYDLYKKRVSATVKRGRFLDVICSTLEKYRYVGPSQCADIGLACRLREKKESVTILLCGTSGCGKSTLSSLLASRLGITTVVSTDSIRHMMRSFINEKENPLLWASTYHAGEFLDPAAVAEAKRKKDRKLSTMTWSGQVGLEKLETMPKPLCDTPEGNFLEAGPSKRECTKLSDCYKTDGVSNLPTEQVAAKVLAIEGYKAQSEMVIDSLDRLITVWEENKESVVVEGVHLSLNFVIGLMKKHPSIIPFLIYISDEEKHLERFAVRAKYMTLDPSKNKYAKYIKNIRTIQDYLCRRADKYLVPKVNNTNVDQSVAAIHSTIFSCLRRRQMGVSLYDMVTNTVKVINEEYSKHYDANSVSSKGMFRMIQRQGSLHHYMAIVNSDGSVSKAWPFMHEDRTKKPSSSSASTSVVGSPIYGSIQFREAEPVNIQFGNFGIGSWPNDTEGTSYTSSVNDFRLDGDEEVVELSSSSSSQLHHEGHLKELTEQVVASESEEEPLQDDDDNGDDDDDDDSRDAIFELGHELEGSVVESSTRSDDEYDIDLKDGMLYEDAASLEALSHPTSPFDGPRKHHKLWKCYSMKLSGKFVCEGKPFSRVNSLPLQRNHSNNPKRVNIPMPPTDA</sequence>
<reference evidence="3 4" key="1">
    <citation type="submission" date="2025-04" db="UniProtKB">
        <authorList>
            <consortium name="RefSeq"/>
        </authorList>
    </citation>
    <scope>IDENTIFICATION</scope>
</reference>
<name>A0A1U8QCL7_NELNU</name>
<dbReference type="AlphaFoldDB" id="A0A1U8QCL7"/>
<keyword evidence="2" id="KW-1185">Reference proteome</keyword>
<evidence type="ECO:0000313" key="6">
    <source>
        <dbReference type="RefSeq" id="XP_010279558.1"/>
    </source>
</evidence>
<protein>
    <submittedName>
        <fullName evidence="3 4">P-loop NTPase domain-containing protein LPA1 homolog</fullName>
    </submittedName>
</protein>
<dbReference type="InterPro" id="IPR027417">
    <property type="entry name" value="P-loop_NTPase"/>
</dbReference>
<dbReference type="OrthoDB" id="10263927at2759"/>
<dbReference type="OMA" id="WEDHKES"/>
<accession>A0A1U8QCL7</accession>
<evidence type="ECO:0000313" key="3">
    <source>
        <dbReference type="RefSeq" id="XP_010279555.1"/>
    </source>
</evidence>
<dbReference type="RefSeq" id="XP_010279555.1">
    <property type="nucleotide sequence ID" value="XM_010281253.2"/>
</dbReference>
<feature type="compositionally biased region" description="Acidic residues" evidence="1">
    <location>
        <begin position="619"/>
        <end position="640"/>
    </location>
</feature>
<evidence type="ECO:0000256" key="1">
    <source>
        <dbReference type="SAM" id="MobiDB-lite"/>
    </source>
</evidence>
<dbReference type="RefSeq" id="XP_019056031.1">
    <property type="nucleotide sequence ID" value="XM_019200486.1"/>
</dbReference>
<dbReference type="RefSeq" id="XP_010279557.1">
    <property type="nucleotide sequence ID" value="XM_010281255.2"/>
</dbReference>
<dbReference type="RefSeq" id="XP_010279556.1">
    <property type="nucleotide sequence ID" value="XM_010281254.2"/>
</dbReference>
<dbReference type="Proteomes" id="UP000189703">
    <property type="component" value="Unplaced"/>
</dbReference>
<evidence type="ECO:0000313" key="4">
    <source>
        <dbReference type="RefSeq" id="XP_010279556.1"/>
    </source>
</evidence>
<dbReference type="STRING" id="4432.A0A1U8QCL7"/>
<evidence type="ECO:0000313" key="2">
    <source>
        <dbReference type="Proteomes" id="UP000189703"/>
    </source>
</evidence>
<dbReference type="Gene3D" id="3.40.50.300">
    <property type="entry name" value="P-loop containing nucleotide triphosphate hydrolases"/>
    <property type="match status" value="1"/>
</dbReference>
<dbReference type="RefSeq" id="XP_019056030.1">
    <property type="nucleotide sequence ID" value="XM_019200485.1"/>
</dbReference>
<feature type="region of interest" description="Disordered" evidence="1">
    <location>
        <begin position="614"/>
        <end position="641"/>
    </location>
</feature>
<gene>
    <name evidence="3 4 5 6 7 8" type="primary">LOC104613435</name>
</gene>
<dbReference type="SUPFAM" id="SSF52540">
    <property type="entry name" value="P-loop containing nucleoside triphosphate hydrolases"/>
    <property type="match status" value="1"/>
</dbReference>
<evidence type="ECO:0000313" key="7">
    <source>
        <dbReference type="RefSeq" id="XP_019056030.1"/>
    </source>
</evidence>
<dbReference type="PANTHER" id="PTHR33477:SF3">
    <property type="entry name" value="P-LOOP NTPASE DOMAIN-CONTAINING PROTEIN LPA1 HOMOLOG 1"/>
    <property type="match status" value="1"/>
</dbReference>
<dbReference type="PANTHER" id="PTHR33477">
    <property type="entry name" value="P-LOOP NTPASE DOMAIN-CONTAINING PROTEIN LPA1 HOMOLOG 1"/>
    <property type="match status" value="1"/>
</dbReference>
<dbReference type="eggNOG" id="ENOG502QR37">
    <property type="taxonomic scope" value="Eukaryota"/>
</dbReference>
<feature type="compositionally biased region" description="Polar residues" evidence="1">
    <location>
        <begin position="724"/>
        <end position="737"/>
    </location>
</feature>
<dbReference type="RefSeq" id="XP_010279558.1">
    <property type="nucleotide sequence ID" value="XM_010281256.2"/>
</dbReference>
<evidence type="ECO:0000313" key="5">
    <source>
        <dbReference type="RefSeq" id="XP_010279557.1"/>
    </source>
</evidence>
<feature type="region of interest" description="Disordered" evidence="1">
    <location>
        <begin position="724"/>
        <end position="748"/>
    </location>
</feature>
<dbReference type="GeneID" id="104613435"/>
<proteinExistence type="predicted"/>
<organism evidence="2 8">
    <name type="scientific">Nelumbo nucifera</name>
    <name type="common">Sacred lotus</name>
    <dbReference type="NCBI Taxonomy" id="4432"/>
    <lineage>
        <taxon>Eukaryota</taxon>
        <taxon>Viridiplantae</taxon>
        <taxon>Streptophyta</taxon>
        <taxon>Embryophyta</taxon>
        <taxon>Tracheophyta</taxon>
        <taxon>Spermatophyta</taxon>
        <taxon>Magnoliopsida</taxon>
        <taxon>Proteales</taxon>
        <taxon>Nelumbonaceae</taxon>
        <taxon>Nelumbo</taxon>
    </lineage>
</organism>
<evidence type="ECO:0000313" key="8">
    <source>
        <dbReference type="RefSeq" id="XP_019056031.1"/>
    </source>
</evidence>
<dbReference type="KEGG" id="nnu:104613435"/>
<dbReference type="Pfam" id="PF13671">
    <property type="entry name" value="AAA_33"/>
    <property type="match status" value="1"/>
</dbReference>